<proteinExistence type="predicted"/>
<name>A0A4S8KNR4_DENBC</name>
<accession>A0A4S8KNR4</accession>
<evidence type="ECO:0000313" key="1">
    <source>
        <dbReference type="EMBL" id="THU77272.1"/>
    </source>
</evidence>
<sequence>AGEAHGIAIGAEFDIYADRNLTSFIGTVTVSEPPSYFNAFCTVKPGAEADSNSALLHFSEPAYALQTRLGELEAIRVLIPLNEDFLDLFRLIGSDIQKGDNVVQFEIMSQICRQHGLTSMPFDIKLADPDSGEKIHHILRSAAHFYRHLNRSPKSKLIDKANNILLECFKLKESEDIDSFDDVLMPDPDGENLNVGGVITIDVDEEEEEPFGYKITNNTSLNLYASLLYFDFSDLSIDPHFLPPTAKNGVIEMPLPAKGSLTIGYGSSGSPPYGFSVRERQDVDVGALKLFLSTDYVDYGTIAQKSPFE</sequence>
<dbReference type="Proteomes" id="UP000297245">
    <property type="component" value="Unassembled WGS sequence"/>
</dbReference>
<evidence type="ECO:0000313" key="2">
    <source>
        <dbReference type="Proteomes" id="UP000297245"/>
    </source>
</evidence>
<reference evidence="1 2" key="1">
    <citation type="journal article" date="2019" name="Nat. Ecol. Evol.">
        <title>Megaphylogeny resolves global patterns of mushroom evolution.</title>
        <authorList>
            <person name="Varga T."/>
            <person name="Krizsan K."/>
            <person name="Foldi C."/>
            <person name="Dima B."/>
            <person name="Sanchez-Garcia M."/>
            <person name="Sanchez-Ramirez S."/>
            <person name="Szollosi G.J."/>
            <person name="Szarkandi J.G."/>
            <person name="Papp V."/>
            <person name="Albert L."/>
            <person name="Andreopoulos W."/>
            <person name="Angelini C."/>
            <person name="Antonin V."/>
            <person name="Barry K.W."/>
            <person name="Bougher N.L."/>
            <person name="Buchanan P."/>
            <person name="Buyck B."/>
            <person name="Bense V."/>
            <person name="Catcheside P."/>
            <person name="Chovatia M."/>
            <person name="Cooper J."/>
            <person name="Damon W."/>
            <person name="Desjardin D."/>
            <person name="Finy P."/>
            <person name="Geml J."/>
            <person name="Haridas S."/>
            <person name="Hughes K."/>
            <person name="Justo A."/>
            <person name="Karasinski D."/>
            <person name="Kautmanova I."/>
            <person name="Kiss B."/>
            <person name="Kocsube S."/>
            <person name="Kotiranta H."/>
            <person name="LaButti K.M."/>
            <person name="Lechner B.E."/>
            <person name="Liimatainen K."/>
            <person name="Lipzen A."/>
            <person name="Lukacs Z."/>
            <person name="Mihaltcheva S."/>
            <person name="Morgado L.N."/>
            <person name="Niskanen T."/>
            <person name="Noordeloos M.E."/>
            <person name="Ohm R.A."/>
            <person name="Ortiz-Santana B."/>
            <person name="Ovrebo C."/>
            <person name="Racz N."/>
            <person name="Riley R."/>
            <person name="Savchenko A."/>
            <person name="Shiryaev A."/>
            <person name="Soop K."/>
            <person name="Spirin V."/>
            <person name="Szebenyi C."/>
            <person name="Tomsovsky M."/>
            <person name="Tulloss R.E."/>
            <person name="Uehling J."/>
            <person name="Grigoriev I.V."/>
            <person name="Vagvolgyi C."/>
            <person name="Papp T."/>
            <person name="Martin F.M."/>
            <person name="Miettinen O."/>
            <person name="Hibbett D.S."/>
            <person name="Nagy L.G."/>
        </authorList>
    </citation>
    <scope>NUCLEOTIDE SEQUENCE [LARGE SCALE GENOMIC DNA]</scope>
    <source>
        <strain evidence="1 2">CBS 962.96</strain>
    </source>
</reference>
<feature type="non-terminal residue" evidence="1">
    <location>
        <position position="309"/>
    </location>
</feature>
<organism evidence="1 2">
    <name type="scientific">Dendrothele bispora (strain CBS 962.96)</name>
    <dbReference type="NCBI Taxonomy" id="1314807"/>
    <lineage>
        <taxon>Eukaryota</taxon>
        <taxon>Fungi</taxon>
        <taxon>Dikarya</taxon>
        <taxon>Basidiomycota</taxon>
        <taxon>Agaricomycotina</taxon>
        <taxon>Agaricomycetes</taxon>
        <taxon>Agaricomycetidae</taxon>
        <taxon>Agaricales</taxon>
        <taxon>Agaricales incertae sedis</taxon>
        <taxon>Dendrothele</taxon>
    </lineage>
</organism>
<protein>
    <submittedName>
        <fullName evidence="1">Uncharacterized protein</fullName>
    </submittedName>
</protein>
<feature type="non-terminal residue" evidence="1">
    <location>
        <position position="1"/>
    </location>
</feature>
<keyword evidence="2" id="KW-1185">Reference proteome</keyword>
<dbReference type="EMBL" id="ML180494">
    <property type="protein sequence ID" value="THU77272.1"/>
    <property type="molecule type" value="Genomic_DNA"/>
</dbReference>
<dbReference type="OrthoDB" id="3223806at2759"/>
<dbReference type="AlphaFoldDB" id="A0A4S8KNR4"/>
<gene>
    <name evidence="1" type="ORF">K435DRAFT_564575</name>
</gene>